<dbReference type="InterPro" id="IPR008621">
    <property type="entry name" value="Cbb3-typ_cyt_oxidase_comp"/>
</dbReference>
<dbReference type="AlphaFoldDB" id="A0A364NL44"/>
<feature type="compositionally biased region" description="Basic and acidic residues" evidence="1">
    <location>
        <begin position="36"/>
        <end position="52"/>
    </location>
</feature>
<evidence type="ECO:0000313" key="2">
    <source>
        <dbReference type="EMBL" id="RAU17754.1"/>
    </source>
</evidence>
<evidence type="ECO:0000256" key="1">
    <source>
        <dbReference type="SAM" id="MobiDB-lite"/>
    </source>
</evidence>
<dbReference type="Pfam" id="PF05545">
    <property type="entry name" value="FixQ"/>
    <property type="match status" value="1"/>
</dbReference>
<accession>A0A364NL44</accession>
<gene>
    <name evidence="2" type="ORF">DN062_12060</name>
</gene>
<dbReference type="OrthoDB" id="6402501at2"/>
<evidence type="ECO:0000313" key="3">
    <source>
        <dbReference type="Proteomes" id="UP000250744"/>
    </source>
</evidence>
<keyword evidence="3" id="KW-1185">Reference proteome</keyword>
<dbReference type="CDD" id="cd01324">
    <property type="entry name" value="cbb3_Oxidase_CcoQ"/>
    <property type="match status" value="1"/>
</dbReference>
<dbReference type="EMBL" id="QKRX01000008">
    <property type="protein sequence ID" value="RAU17754.1"/>
    <property type="molecule type" value="Genomic_DNA"/>
</dbReference>
<proteinExistence type="predicted"/>
<protein>
    <submittedName>
        <fullName evidence="2">Cbb3-type cytochrome c oxidase subunit 3</fullName>
    </submittedName>
</protein>
<organism evidence="2 3">
    <name type="scientific">Nitrincola tibetensis</name>
    <dbReference type="NCBI Taxonomy" id="2219697"/>
    <lineage>
        <taxon>Bacteria</taxon>
        <taxon>Pseudomonadati</taxon>
        <taxon>Pseudomonadota</taxon>
        <taxon>Gammaproteobacteria</taxon>
        <taxon>Oceanospirillales</taxon>
        <taxon>Oceanospirillaceae</taxon>
        <taxon>Nitrincola</taxon>
    </lineage>
</organism>
<comment type="caution">
    <text evidence="2">The sequence shown here is derived from an EMBL/GenBank/DDBJ whole genome shotgun (WGS) entry which is preliminary data.</text>
</comment>
<sequence>MLITFIGLFVWVLLPQNKKRFDDAANLPFADDENDEGRNDQDKPAHNGRDKK</sequence>
<name>A0A364NL44_9GAMM</name>
<feature type="region of interest" description="Disordered" evidence="1">
    <location>
        <begin position="27"/>
        <end position="52"/>
    </location>
</feature>
<dbReference type="Proteomes" id="UP000250744">
    <property type="component" value="Unassembled WGS sequence"/>
</dbReference>
<reference evidence="2 3" key="1">
    <citation type="submission" date="2018-06" db="EMBL/GenBank/DDBJ databases">
        <title>Nitrincola tibetense sp. nov., isolated from Lake XuguoCo on Tibetan Plateau.</title>
        <authorList>
            <person name="Xing P."/>
        </authorList>
    </citation>
    <scope>NUCLEOTIDE SEQUENCE [LARGE SCALE GENOMIC DNA]</scope>
    <source>
        <strain evidence="3">xg18</strain>
    </source>
</reference>